<sequence length="84" mass="9847">AVLTFACMNMKKLALMMDRRDRERGDCGPSFADLWRKWIDNIKKRQTPRFIRSLSAVCIPSPSWDFLFPQIPCMLSCFFLLSQV</sequence>
<name>A0ABV1J5U7_9FIRM</name>
<comment type="caution">
    <text evidence="1">The sequence shown here is derived from an EMBL/GenBank/DDBJ whole genome shotgun (WGS) entry which is preliminary data.</text>
</comment>
<proteinExistence type="predicted"/>
<dbReference type="EMBL" id="JBBNPS010000005">
    <property type="protein sequence ID" value="MEQ3353320.1"/>
    <property type="molecule type" value="Genomic_DNA"/>
</dbReference>
<accession>A0ABV1J5U7</accession>
<dbReference type="Proteomes" id="UP001481872">
    <property type="component" value="Unassembled WGS sequence"/>
</dbReference>
<organism evidence="1 2">
    <name type="scientific">Aedoeadaptatus acetigenes</name>
    <dbReference type="NCBI Taxonomy" id="2981723"/>
    <lineage>
        <taxon>Bacteria</taxon>
        <taxon>Bacillati</taxon>
        <taxon>Bacillota</taxon>
        <taxon>Tissierellia</taxon>
        <taxon>Tissierellales</taxon>
        <taxon>Peptoniphilaceae</taxon>
        <taxon>Aedoeadaptatus</taxon>
    </lineage>
</organism>
<evidence type="ECO:0000313" key="1">
    <source>
        <dbReference type="EMBL" id="MEQ3353320.1"/>
    </source>
</evidence>
<feature type="non-terminal residue" evidence="1">
    <location>
        <position position="1"/>
    </location>
</feature>
<protein>
    <submittedName>
        <fullName evidence="1">Uncharacterized protein</fullName>
    </submittedName>
</protein>
<evidence type="ECO:0000313" key="2">
    <source>
        <dbReference type="Proteomes" id="UP001481872"/>
    </source>
</evidence>
<keyword evidence="2" id="KW-1185">Reference proteome</keyword>
<reference evidence="1 2" key="1">
    <citation type="submission" date="2024-04" db="EMBL/GenBank/DDBJ databases">
        <title>Human intestinal bacterial collection.</title>
        <authorList>
            <person name="Pauvert C."/>
            <person name="Hitch T.C.A."/>
            <person name="Clavel T."/>
        </authorList>
    </citation>
    <scope>NUCLEOTIDE SEQUENCE [LARGE SCALE GENOMIC DNA]</scope>
    <source>
        <strain evidence="1 2">CLA-SR-H026</strain>
    </source>
</reference>
<gene>
    <name evidence="1" type="ORF">AAA081_03250</name>
</gene>
<dbReference type="RefSeq" id="WP_349053680.1">
    <property type="nucleotide sequence ID" value="NZ_JBBNPS010000005.1"/>
</dbReference>